<dbReference type="GO" id="GO:0007165">
    <property type="term" value="P:signal transduction"/>
    <property type="evidence" value="ECO:0007669"/>
    <property type="project" value="UniProtKB-KW"/>
</dbReference>
<dbReference type="InterPro" id="IPR009050">
    <property type="entry name" value="Globin-like_sf"/>
</dbReference>
<comment type="caution">
    <text evidence="9">The sequence shown here is derived from an EMBL/GenBank/DDBJ whole genome shotgun (WGS) entry which is preliminary data.</text>
</comment>
<feature type="domain" description="Methyl-accepting transducer" evidence="6">
    <location>
        <begin position="255"/>
        <end position="484"/>
    </location>
</feature>
<keyword evidence="2" id="KW-0145">Chemotaxis</keyword>
<keyword evidence="10" id="KW-1185">Reference proteome</keyword>
<dbReference type="RefSeq" id="WP_016556190.1">
    <property type="nucleotide sequence ID" value="NZ_AEYE02000026.1"/>
</dbReference>
<dbReference type="PANTHER" id="PTHR43531:SF11">
    <property type="entry name" value="METHYL-ACCEPTING CHEMOTAXIS PROTEIN 3"/>
    <property type="match status" value="1"/>
</dbReference>
<sequence>MSHPPYQDLNDVPGAADPKRQNVARRLEFMQLDGSGRASIRMLKALVERELPNGLDKFYAQLRQSPEVKWFFSTEENIARAKGAQQSHWVSISDGNFNEDYVNKVRAIGSVHARIGLEPQWYIGGYAIILDHLIKSAVDEVFPKGGLFSKKPMKPAEFGKSLASLVKAVLLDMDLAISVYIDEAEVAKQKAQAETIATEQKLVSDCFGRAMAAIAAKDVSYRITDELPEAYHRLKNDFNNALEQVSATIADIDAAAAQIHSGAEEIRSAADDLSKRTEQQAASIEQTAAALEQITTTVKDSSRRAEEAGHLVAKAKTGAENSGEVVKQAVTAMGAIETSSKEVSNIIGVIDDIAFQTNLLALNAGVEAARAGEAGKGFAVVAQEVRELAQRSASAAKEIKTLITSSGEQVKTGVTLVGNTGAALVAIVGEVKEINQHILSIVESAREQSTALQEINTAVNTMDQGTQRNAAMVEETTAASHALVIEVERISKMLGEFNIGGNSRQRSSGPQPEPATTLAANTQNMAVRR</sequence>
<dbReference type="AlphaFoldDB" id="S3HDV2"/>
<dbReference type="PROSITE" id="PS50111">
    <property type="entry name" value="CHEMOTAXIS_TRANSDUC_2"/>
    <property type="match status" value="1"/>
</dbReference>
<dbReference type="SMART" id="SM00283">
    <property type="entry name" value="MA"/>
    <property type="match status" value="1"/>
</dbReference>
<dbReference type="Gene3D" id="1.10.287.950">
    <property type="entry name" value="Methyl-accepting chemotaxis protein"/>
    <property type="match status" value="1"/>
</dbReference>
<dbReference type="PRINTS" id="PR00260">
    <property type="entry name" value="CHEMTRNSDUCR"/>
</dbReference>
<evidence type="ECO:0000256" key="3">
    <source>
        <dbReference type="ARBA" id="ARBA00029447"/>
    </source>
</evidence>
<evidence type="ECO:0000256" key="5">
    <source>
        <dbReference type="SAM" id="MobiDB-lite"/>
    </source>
</evidence>
<dbReference type="EMBL" id="AEYE02000026">
    <property type="protein sequence ID" value="EPE96235.1"/>
    <property type="molecule type" value="Genomic_DNA"/>
</dbReference>
<feature type="region of interest" description="Disordered" evidence="5">
    <location>
        <begin position="498"/>
        <end position="529"/>
    </location>
</feature>
<dbReference type="eggNOG" id="COG0840">
    <property type="taxonomic scope" value="Bacteria"/>
</dbReference>
<dbReference type="Pfam" id="PF11563">
    <property type="entry name" value="Protoglobin"/>
    <property type="match status" value="1"/>
</dbReference>
<dbReference type="Proteomes" id="UP000014411">
    <property type="component" value="Unassembled WGS sequence"/>
</dbReference>
<feature type="compositionally biased region" description="Polar residues" evidence="5">
    <location>
        <begin position="518"/>
        <end position="529"/>
    </location>
</feature>
<feature type="compositionally biased region" description="Polar residues" evidence="5">
    <location>
        <begin position="500"/>
        <end position="510"/>
    </location>
</feature>
<dbReference type="InterPro" id="IPR004090">
    <property type="entry name" value="Chemotax_Me-accpt_rcpt"/>
</dbReference>
<dbReference type="InterPro" id="IPR000727">
    <property type="entry name" value="T_SNARE_dom"/>
</dbReference>
<evidence type="ECO:0000313" key="10">
    <source>
        <dbReference type="Proteomes" id="UP000014411"/>
    </source>
</evidence>
<dbReference type="SUPFAM" id="SSF46458">
    <property type="entry name" value="Globin-like"/>
    <property type="match status" value="1"/>
</dbReference>
<evidence type="ECO:0000256" key="4">
    <source>
        <dbReference type="PROSITE-ProRule" id="PRU00284"/>
    </source>
</evidence>
<evidence type="ECO:0000259" key="7">
    <source>
        <dbReference type="PROSITE" id="PS50192"/>
    </source>
</evidence>
<evidence type="ECO:0000259" key="6">
    <source>
        <dbReference type="PROSITE" id="PS50111"/>
    </source>
</evidence>
<dbReference type="InterPro" id="IPR012292">
    <property type="entry name" value="Globin/Proto"/>
</dbReference>
<evidence type="ECO:0000256" key="1">
    <source>
        <dbReference type="ARBA" id="ARBA00004370"/>
    </source>
</evidence>
<dbReference type="PROSITE" id="PS50192">
    <property type="entry name" value="T_SNARE"/>
    <property type="match status" value="1"/>
</dbReference>
<comment type="similarity">
    <text evidence="3">Belongs to the methyl-accepting chemotaxis (MCP) protein family.</text>
</comment>
<dbReference type="CDD" id="cd01068">
    <property type="entry name" value="globin_sensor"/>
    <property type="match status" value="1"/>
</dbReference>
<dbReference type="InterPro" id="IPR039379">
    <property type="entry name" value="Protoglobin_sensor_dom"/>
</dbReference>
<dbReference type="STRING" id="990285.RGCCGE502_21160"/>
<dbReference type="Pfam" id="PF00015">
    <property type="entry name" value="MCPsignal"/>
    <property type="match status" value="1"/>
</dbReference>
<dbReference type="PROSITE" id="PS50885">
    <property type="entry name" value="HAMP"/>
    <property type="match status" value="1"/>
</dbReference>
<dbReference type="Gene3D" id="1.10.490.10">
    <property type="entry name" value="Globins"/>
    <property type="match status" value="1"/>
</dbReference>
<name>S3HDV2_9HYPH</name>
<comment type="subcellular location">
    <subcellularLocation>
        <location evidence="1">Membrane</location>
    </subcellularLocation>
</comment>
<protein>
    <submittedName>
        <fullName evidence="9">Methyl-accepting chemotaxis sensory transducer</fullName>
    </submittedName>
</protein>
<organism evidence="9 10">
    <name type="scientific">Rhizobium grahamii CCGE 502</name>
    <dbReference type="NCBI Taxonomy" id="990285"/>
    <lineage>
        <taxon>Bacteria</taxon>
        <taxon>Pseudomonadati</taxon>
        <taxon>Pseudomonadota</taxon>
        <taxon>Alphaproteobacteria</taxon>
        <taxon>Hyphomicrobiales</taxon>
        <taxon>Rhizobiaceae</taxon>
        <taxon>Rhizobium/Agrobacterium group</taxon>
        <taxon>Rhizobium</taxon>
    </lineage>
</organism>
<evidence type="ECO:0000259" key="8">
    <source>
        <dbReference type="PROSITE" id="PS50885"/>
    </source>
</evidence>
<proteinExistence type="inferred from homology"/>
<dbReference type="HOGENOM" id="CLU_000445_107_18_5"/>
<feature type="domain" description="T-SNARE coiled-coil homology" evidence="7">
    <location>
        <begin position="246"/>
        <end position="308"/>
    </location>
</feature>
<dbReference type="PANTHER" id="PTHR43531">
    <property type="entry name" value="PROTEIN ICFG"/>
    <property type="match status" value="1"/>
</dbReference>
<keyword evidence="4" id="KW-0807">Transducer</keyword>
<dbReference type="InterPro" id="IPR003660">
    <property type="entry name" value="HAMP_dom"/>
</dbReference>
<dbReference type="GO" id="GO:0020037">
    <property type="term" value="F:heme binding"/>
    <property type="evidence" value="ECO:0007669"/>
    <property type="project" value="InterPro"/>
</dbReference>
<dbReference type="InterPro" id="IPR004089">
    <property type="entry name" value="MCPsignal_dom"/>
</dbReference>
<dbReference type="GO" id="GO:0004888">
    <property type="term" value="F:transmembrane signaling receptor activity"/>
    <property type="evidence" value="ECO:0007669"/>
    <property type="project" value="InterPro"/>
</dbReference>
<dbReference type="GO" id="GO:0006935">
    <property type="term" value="P:chemotaxis"/>
    <property type="evidence" value="ECO:0007669"/>
    <property type="project" value="UniProtKB-KW"/>
</dbReference>
<dbReference type="SUPFAM" id="SSF58104">
    <property type="entry name" value="Methyl-accepting chemotaxis protein (MCP) signaling domain"/>
    <property type="match status" value="1"/>
</dbReference>
<evidence type="ECO:0000256" key="2">
    <source>
        <dbReference type="ARBA" id="ARBA00022500"/>
    </source>
</evidence>
<dbReference type="GO" id="GO:0019825">
    <property type="term" value="F:oxygen binding"/>
    <property type="evidence" value="ECO:0007669"/>
    <property type="project" value="InterPro"/>
</dbReference>
<dbReference type="GO" id="GO:0016020">
    <property type="term" value="C:membrane"/>
    <property type="evidence" value="ECO:0007669"/>
    <property type="project" value="UniProtKB-SubCell"/>
</dbReference>
<gene>
    <name evidence="9" type="ORF">RGCCGE502_21160</name>
</gene>
<evidence type="ECO:0000313" key="9">
    <source>
        <dbReference type="EMBL" id="EPE96235.1"/>
    </source>
</evidence>
<dbReference type="InterPro" id="IPR051310">
    <property type="entry name" value="MCP_chemotaxis"/>
</dbReference>
<dbReference type="CDD" id="cd11386">
    <property type="entry name" value="MCP_signal"/>
    <property type="match status" value="1"/>
</dbReference>
<accession>S3HDV2</accession>
<feature type="domain" description="HAMP" evidence="8">
    <location>
        <begin position="209"/>
        <end position="250"/>
    </location>
</feature>
<dbReference type="FunFam" id="1.10.287.950:FF:000001">
    <property type="entry name" value="Methyl-accepting chemotaxis sensory transducer"/>
    <property type="match status" value="1"/>
</dbReference>
<dbReference type="InterPro" id="IPR044398">
    <property type="entry name" value="Globin-sensor_dom"/>
</dbReference>
<reference evidence="9 10" key="1">
    <citation type="journal article" date="2012" name="J. Bacteriol.">
        <title>Genome sequence of Rhizobium grahamii CCGE502, a broad-host-range symbiont with low nodulation competitiveness in Phaseolus vulgaris.</title>
        <authorList>
            <person name="Althabegoiti M.J."/>
            <person name="Lozano L."/>
            <person name="Torres-Tejerizo G."/>
            <person name="Ormeno-Orrillo E."/>
            <person name="Rogel M.A."/>
            <person name="Gonzalez V."/>
            <person name="Martinez-Romero E."/>
        </authorList>
    </citation>
    <scope>NUCLEOTIDE SEQUENCE [LARGE SCALE GENOMIC DNA]</scope>
    <source>
        <strain evidence="9 10">CCGE 502</strain>
    </source>
</reference>